<dbReference type="InterPro" id="IPR029062">
    <property type="entry name" value="Class_I_gatase-like"/>
</dbReference>
<evidence type="ECO:0000256" key="1">
    <source>
        <dbReference type="ARBA" id="ARBA00022490"/>
    </source>
</evidence>
<dbReference type="Proteomes" id="UP000274139">
    <property type="component" value="Unassembled WGS sequence"/>
</dbReference>
<comment type="caution">
    <text evidence="8">The sequence shown here is derived from an EMBL/GenBank/DDBJ whole genome shotgun (WGS) entry which is preliminary data.</text>
</comment>
<dbReference type="InterPro" id="IPR017283">
    <property type="entry name" value="HchA"/>
</dbReference>
<dbReference type="GO" id="GO:0036524">
    <property type="term" value="F:protein deglycase activity"/>
    <property type="evidence" value="ECO:0007669"/>
    <property type="project" value="InterPro"/>
</dbReference>
<evidence type="ECO:0000256" key="4">
    <source>
        <dbReference type="ARBA" id="ARBA00023016"/>
    </source>
</evidence>
<sequence>MTDQTNELSRKPTPDHAEDNAFFPSPYSLSQYTSSKTDFDGTDYPQPYRGGKWKVLMVATDERYVLMQNGTMFSTGNHPVETLLPMYHIDRAGFEIDVATLSGNPVKLEMWAMPGEDDTVKGVYAKYRDQFKSPLKLSEVMAQSVNDDSPYIAVFVPGGHGALVGIPHSQEVKDLLKWAMDKDKYVITLCHGPACLLAPAMDEEPEDYIYKGYQICVFPDALDQGANIQIGYMPGLLPWPLGESLAKLGVEILNTGITGQCHQDRKLITGDSPLAANNIGKLAANALLKEAKSI</sequence>
<proteinExistence type="predicted"/>
<evidence type="ECO:0000313" key="9">
    <source>
        <dbReference type="Proteomes" id="UP000274139"/>
    </source>
</evidence>
<keyword evidence="9" id="KW-1185">Reference proteome</keyword>
<dbReference type="Pfam" id="PF01965">
    <property type="entry name" value="DJ-1_PfpI"/>
    <property type="match status" value="1"/>
</dbReference>
<dbReference type="AlphaFoldDB" id="A0A454JL34"/>
<dbReference type="PANTHER" id="PTHR48094">
    <property type="entry name" value="PROTEIN/NUCLEIC ACID DEGLYCASE DJ-1-RELATED"/>
    <property type="match status" value="1"/>
</dbReference>
<dbReference type="NCBIfam" id="NF003168">
    <property type="entry name" value="PRK04155.1"/>
    <property type="match status" value="1"/>
</dbReference>
<dbReference type="GO" id="GO:0005737">
    <property type="term" value="C:cytoplasm"/>
    <property type="evidence" value="ECO:0007669"/>
    <property type="project" value="TreeGrafter"/>
</dbReference>
<dbReference type="GO" id="GO:0006281">
    <property type="term" value="P:DNA repair"/>
    <property type="evidence" value="ECO:0007669"/>
    <property type="project" value="UniProtKB-KW"/>
</dbReference>
<feature type="compositionally biased region" description="Basic and acidic residues" evidence="6">
    <location>
        <begin position="8"/>
        <end position="19"/>
    </location>
</feature>
<feature type="domain" description="DJ-1/PfpI" evidence="7">
    <location>
        <begin position="79"/>
        <end position="198"/>
    </location>
</feature>
<keyword evidence="4" id="KW-0346">Stress response</keyword>
<evidence type="ECO:0000256" key="6">
    <source>
        <dbReference type="SAM" id="MobiDB-lite"/>
    </source>
</evidence>
<name>A0A454JL34_9NEIS</name>
<dbReference type="InterPro" id="IPR050325">
    <property type="entry name" value="Prot/Nucl_acid_deglycase"/>
</dbReference>
<evidence type="ECO:0000259" key="7">
    <source>
        <dbReference type="Pfam" id="PF01965"/>
    </source>
</evidence>
<dbReference type="RefSeq" id="WP_103523819.1">
    <property type="nucleotide sequence ID" value="NZ_JAIZDC010000001.1"/>
</dbReference>
<dbReference type="GO" id="GO:0019243">
    <property type="term" value="P:methylglyoxal catabolic process to D-lactate via S-lactoyl-glutathione"/>
    <property type="evidence" value="ECO:0007669"/>
    <property type="project" value="TreeGrafter"/>
</dbReference>
<organism evidence="8 9">
    <name type="scientific">Aquitalea palustris</name>
    <dbReference type="NCBI Taxonomy" id="2480983"/>
    <lineage>
        <taxon>Bacteria</taxon>
        <taxon>Pseudomonadati</taxon>
        <taxon>Pseudomonadota</taxon>
        <taxon>Betaproteobacteria</taxon>
        <taxon>Neisseriales</taxon>
        <taxon>Chromobacteriaceae</taxon>
        <taxon>Aquitalea</taxon>
    </lineage>
</organism>
<reference evidence="8 9" key="1">
    <citation type="submission" date="2018-10" db="EMBL/GenBank/DDBJ databases">
        <title>Draft genome sequence of Aquitalea MWU14-2217 isolated from a wild cranberry bog in Provincetown, Massachusetts.</title>
        <authorList>
            <person name="Ebadzadsahrai G."/>
            <person name="Soby S."/>
        </authorList>
    </citation>
    <scope>NUCLEOTIDE SEQUENCE [LARGE SCALE GENOMIC DNA]</scope>
    <source>
        <strain evidence="8 9">MWU14-2217</strain>
    </source>
</reference>
<keyword evidence="5" id="KW-0234">DNA repair</keyword>
<dbReference type="InterPro" id="IPR002818">
    <property type="entry name" value="DJ-1/PfpI"/>
</dbReference>
<evidence type="ECO:0000256" key="2">
    <source>
        <dbReference type="ARBA" id="ARBA00022763"/>
    </source>
</evidence>
<keyword evidence="3" id="KW-0378">Hydrolase</keyword>
<dbReference type="PIRSF" id="PIRSF037798">
    <property type="entry name" value="Chaperone_HchA"/>
    <property type="match status" value="1"/>
</dbReference>
<dbReference type="GO" id="GO:0019172">
    <property type="term" value="F:glyoxalase III activity"/>
    <property type="evidence" value="ECO:0007669"/>
    <property type="project" value="TreeGrafter"/>
</dbReference>
<gene>
    <name evidence="8" type="primary">hchA</name>
    <name evidence="8" type="ORF">EAY64_05690</name>
</gene>
<feature type="region of interest" description="Disordered" evidence="6">
    <location>
        <begin position="1"/>
        <end position="22"/>
    </location>
</feature>
<evidence type="ECO:0000256" key="3">
    <source>
        <dbReference type="ARBA" id="ARBA00022801"/>
    </source>
</evidence>
<accession>A0A454JL34</accession>
<keyword evidence="1" id="KW-0963">Cytoplasm</keyword>
<dbReference type="OrthoDB" id="9792284at2"/>
<keyword evidence="2" id="KW-0227">DNA damage</keyword>
<dbReference type="Gene3D" id="3.40.50.880">
    <property type="match status" value="1"/>
</dbReference>
<evidence type="ECO:0000256" key="5">
    <source>
        <dbReference type="ARBA" id="ARBA00023204"/>
    </source>
</evidence>
<dbReference type="PANTHER" id="PTHR48094:SF20">
    <property type="entry name" value="PROTEIN_NUCLEIC ACID DEGLYCASE 1"/>
    <property type="match status" value="1"/>
</dbReference>
<dbReference type="SUPFAM" id="SSF52317">
    <property type="entry name" value="Class I glutamine amidotransferase-like"/>
    <property type="match status" value="1"/>
</dbReference>
<evidence type="ECO:0000313" key="8">
    <source>
        <dbReference type="EMBL" id="RMD00089.1"/>
    </source>
</evidence>
<dbReference type="EMBL" id="RFAR01000019">
    <property type="protein sequence ID" value="RMD00089.1"/>
    <property type="molecule type" value="Genomic_DNA"/>
</dbReference>
<protein>
    <submittedName>
        <fullName evidence="8">Protein deglycase HchA</fullName>
    </submittedName>
</protein>